<name>A0ABD2PXD5_9PLAT</name>
<dbReference type="Proteomes" id="UP001626550">
    <property type="component" value="Unassembled WGS sequence"/>
</dbReference>
<proteinExistence type="predicted"/>
<reference evidence="1 2" key="1">
    <citation type="submission" date="2024-11" db="EMBL/GenBank/DDBJ databases">
        <title>Adaptive evolution of stress response genes in parasites aligns with host niche diversity.</title>
        <authorList>
            <person name="Hahn C."/>
            <person name="Resl P."/>
        </authorList>
    </citation>
    <scope>NUCLEOTIDE SEQUENCE [LARGE SCALE GENOMIC DNA]</scope>
    <source>
        <strain evidence="1">EGGRZ-B1_66</strain>
        <tissue evidence="1">Body</tissue>
    </source>
</reference>
<comment type="caution">
    <text evidence="1">The sequence shown here is derived from an EMBL/GenBank/DDBJ whole genome shotgun (WGS) entry which is preliminary data.</text>
</comment>
<evidence type="ECO:0000313" key="2">
    <source>
        <dbReference type="Proteomes" id="UP001626550"/>
    </source>
</evidence>
<keyword evidence="2" id="KW-1185">Reference proteome</keyword>
<evidence type="ECO:0000313" key="1">
    <source>
        <dbReference type="EMBL" id="KAL3312090.1"/>
    </source>
</evidence>
<dbReference type="AlphaFoldDB" id="A0ABD2PXD5"/>
<gene>
    <name evidence="1" type="ORF">Ciccas_009323</name>
</gene>
<protein>
    <submittedName>
        <fullName evidence="1">Uncharacterized protein</fullName>
    </submittedName>
</protein>
<accession>A0ABD2PXD5</accession>
<sequence length="247" mass="28066">SEENSSTICSHTSRYSFDSELAKLTFFGLTRCVHNFPLQLRWIFISLLESVPHQLHREELENALCQLVTFRILGPYISQIPDHDGSPNKLCIKCSIARRGKEAALRQHAHPDLWCILLQKLVEISKLLVTCAGKQPIPSSSTVDEGAEADTQSPLDYRRTLREKFLAPLLAPLNQEEVRHLDTLRKEEARIACQQSVSCHLALLSRIFSNFFSQENTVQLRSAKPPCEKLDEALASLNNYLHEQMCN</sequence>
<dbReference type="EMBL" id="JBJKFK010001863">
    <property type="protein sequence ID" value="KAL3312090.1"/>
    <property type="molecule type" value="Genomic_DNA"/>
</dbReference>
<feature type="non-terminal residue" evidence="1">
    <location>
        <position position="1"/>
    </location>
</feature>
<organism evidence="1 2">
    <name type="scientific">Cichlidogyrus casuarinus</name>
    <dbReference type="NCBI Taxonomy" id="1844966"/>
    <lineage>
        <taxon>Eukaryota</taxon>
        <taxon>Metazoa</taxon>
        <taxon>Spiralia</taxon>
        <taxon>Lophotrochozoa</taxon>
        <taxon>Platyhelminthes</taxon>
        <taxon>Monogenea</taxon>
        <taxon>Monopisthocotylea</taxon>
        <taxon>Dactylogyridea</taxon>
        <taxon>Ancyrocephalidae</taxon>
        <taxon>Cichlidogyrus</taxon>
    </lineage>
</organism>